<evidence type="ECO:0000313" key="3">
    <source>
        <dbReference type="Proteomes" id="UP001498398"/>
    </source>
</evidence>
<evidence type="ECO:0000256" key="1">
    <source>
        <dbReference type="SAM" id="SignalP"/>
    </source>
</evidence>
<feature type="chain" id="PRO_5045635044" evidence="1">
    <location>
        <begin position="22"/>
        <end position="219"/>
    </location>
</feature>
<name>A0ABR1JDM9_9AGAR</name>
<accession>A0ABR1JDM9</accession>
<proteinExistence type="predicted"/>
<dbReference type="EMBL" id="JBANRG010000021">
    <property type="protein sequence ID" value="KAK7456417.1"/>
    <property type="molecule type" value="Genomic_DNA"/>
</dbReference>
<evidence type="ECO:0000313" key="2">
    <source>
        <dbReference type="EMBL" id="KAK7456417.1"/>
    </source>
</evidence>
<organism evidence="2 3">
    <name type="scientific">Marasmiellus scandens</name>
    <dbReference type="NCBI Taxonomy" id="2682957"/>
    <lineage>
        <taxon>Eukaryota</taxon>
        <taxon>Fungi</taxon>
        <taxon>Dikarya</taxon>
        <taxon>Basidiomycota</taxon>
        <taxon>Agaricomycotina</taxon>
        <taxon>Agaricomycetes</taxon>
        <taxon>Agaricomycetidae</taxon>
        <taxon>Agaricales</taxon>
        <taxon>Marasmiineae</taxon>
        <taxon>Omphalotaceae</taxon>
        <taxon>Marasmiellus</taxon>
    </lineage>
</organism>
<protein>
    <submittedName>
        <fullName evidence="2">Uncharacterized protein</fullName>
    </submittedName>
</protein>
<reference evidence="2 3" key="1">
    <citation type="submission" date="2024-01" db="EMBL/GenBank/DDBJ databases">
        <title>A draft genome for the cacao thread blight pathogen Marasmiellus scandens.</title>
        <authorList>
            <person name="Baruah I.K."/>
            <person name="Leung J."/>
            <person name="Bukari Y."/>
            <person name="Amoako-Attah I."/>
            <person name="Meinhardt L.W."/>
            <person name="Bailey B.A."/>
            <person name="Cohen S.P."/>
        </authorList>
    </citation>
    <scope>NUCLEOTIDE SEQUENCE [LARGE SCALE GENOMIC DNA]</scope>
    <source>
        <strain evidence="2 3">GH-19</strain>
    </source>
</reference>
<dbReference type="Proteomes" id="UP001498398">
    <property type="component" value="Unassembled WGS sequence"/>
</dbReference>
<keyword evidence="1" id="KW-0732">Signal</keyword>
<sequence>MSSSLRILAATLAALLPFSFGTSTSTSNNHISSLDITIRSSPALPTNCTSPPLHSCAFYADCLEPVFQCGPSGYPIGFGEKFCTKFSLPSNVEKLSAKGQQWMYDTMHCLQESLVPTLEEAAADPKPGNMKDACDKLEKEAFATHAPCYLSSGLCTLGPKDWIAIVDIIGLKTLFGSWDAFEGSVEAAEGCLEFYAWVLENKAVAWVEKGLGLIGLFGK</sequence>
<gene>
    <name evidence="2" type="ORF">VKT23_010665</name>
</gene>
<keyword evidence="3" id="KW-1185">Reference proteome</keyword>
<comment type="caution">
    <text evidence="2">The sequence shown here is derived from an EMBL/GenBank/DDBJ whole genome shotgun (WGS) entry which is preliminary data.</text>
</comment>
<feature type="signal peptide" evidence="1">
    <location>
        <begin position="1"/>
        <end position="21"/>
    </location>
</feature>